<geneLocation type="plasmid" evidence="1 2">
    <name>unnamed2</name>
</geneLocation>
<evidence type="ECO:0000313" key="1">
    <source>
        <dbReference type="EMBL" id="QLH17068.1"/>
    </source>
</evidence>
<accession>A0A7H9C251</accession>
<proteinExistence type="predicted"/>
<dbReference type="AlphaFoldDB" id="A0A7H9C251"/>
<dbReference type="Proteomes" id="UP000509322">
    <property type="component" value="Plasmid unnamed2"/>
</dbReference>
<name>A0A7H9C251_PARPN</name>
<reference evidence="1 2" key="1">
    <citation type="submission" date="2020-07" db="EMBL/GenBank/DDBJ databases">
        <title>The complete genome of Paracoccus pantotrophus ACCC 10489.</title>
        <authorList>
            <person name="Si Y."/>
        </authorList>
    </citation>
    <scope>NUCLEOTIDE SEQUENCE [LARGE SCALE GENOMIC DNA]</scope>
    <source>
        <strain evidence="1 2">ACCC10489</strain>
        <plasmid evidence="1 2">unnamed2</plasmid>
    </source>
</reference>
<organism evidence="1 2">
    <name type="scientific">Paracoccus pantotrophus</name>
    <name type="common">Thiosphaera pantotropha</name>
    <dbReference type="NCBI Taxonomy" id="82367"/>
    <lineage>
        <taxon>Bacteria</taxon>
        <taxon>Pseudomonadati</taxon>
        <taxon>Pseudomonadota</taxon>
        <taxon>Alphaproteobacteria</taxon>
        <taxon>Rhodobacterales</taxon>
        <taxon>Paracoccaceae</taxon>
        <taxon>Paracoccus</taxon>
    </lineage>
</organism>
<protein>
    <submittedName>
        <fullName evidence="1">Uncharacterized protein</fullName>
    </submittedName>
</protein>
<sequence length="78" mass="8304">MAIIEDMPDEIADDVLNVQVHGPGFDGLWIVQGPFYGDVPGEDEIVPSCIAEDRDTALTVATELAAGTAVIYADPEPF</sequence>
<dbReference type="EMBL" id="CP058692">
    <property type="protein sequence ID" value="QLH17068.1"/>
    <property type="molecule type" value="Genomic_DNA"/>
</dbReference>
<gene>
    <name evidence="1" type="ORF">HYQ43_22880</name>
</gene>
<evidence type="ECO:0000313" key="2">
    <source>
        <dbReference type="Proteomes" id="UP000509322"/>
    </source>
</evidence>
<keyword evidence="1" id="KW-0614">Plasmid</keyword>
<dbReference type="RefSeq" id="WP_179922321.1">
    <property type="nucleotide sequence ID" value="NZ_CP058692.1"/>
</dbReference>